<dbReference type="Proteomes" id="UP000631694">
    <property type="component" value="Unassembled WGS sequence"/>
</dbReference>
<dbReference type="PROSITE" id="PS01279">
    <property type="entry name" value="PCMT"/>
    <property type="match status" value="1"/>
</dbReference>
<dbReference type="CDD" id="cd02440">
    <property type="entry name" value="AdoMet_MTases"/>
    <property type="match status" value="1"/>
</dbReference>
<keyword evidence="5" id="KW-0963">Cytoplasm</keyword>
<evidence type="ECO:0000313" key="11">
    <source>
        <dbReference type="Proteomes" id="UP000631694"/>
    </source>
</evidence>
<dbReference type="GO" id="GO:0032259">
    <property type="term" value="P:methylation"/>
    <property type="evidence" value="ECO:0007669"/>
    <property type="project" value="UniProtKB-KW"/>
</dbReference>
<dbReference type="GO" id="GO:0030091">
    <property type="term" value="P:protein repair"/>
    <property type="evidence" value="ECO:0007669"/>
    <property type="project" value="UniProtKB-UniRule"/>
</dbReference>
<keyword evidence="7 10" id="KW-0808">Transferase</keyword>
<evidence type="ECO:0000256" key="3">
    <source>
        <dbReference type="ARBA" id="ARBA00011890"/>
    </source>
</evidence>
<organism evidence="10 11">
    <name type="scientific">Methylobrevis albus</name>
    <dbReference type="NCBI Taxonomy" id="2793297"/>
    <lineage>
        <taxon>Bacteria</taxon>
        <taxon>Pseudomonadati</taxon>
        <taxon>Pseudomonadota</taxon>
        <taxon>Alphaproteobacteria</taxon>
        <taxon>Hyphomicrobiales</taxon>
        <taxon>Pleomorphomonadaceae</taxon>
        <taxon>Methylobrevis</taxon>
    </lineage>
</organism>
<keyword evidence="8" id="KW-0949">S-adenosyl-L-methionine</keyword>
<dbReference type="PANTHER" id="PTHR11579:SF0">
    <property type="entry name" value="PROTEIN-L-ISOASPARTATE(D-ASPARTATE) O-METHYLTRANSFERASE"/>
    <property type="match status" value="1"/>
</dbReference>
<dbReference type="GO" id="GO:0004719">
    <property type="term" value="F:protein-L-isoaspartate (D-aspartate) O-methyltransferase activity"/>
    <property type="evidence" value="ECO:0007669"/>
    <property type="project" value="UniProtKB-UniRule"/>
</dbReference>
<dbReference type="EC" id="2.1.1.77" evidence="3 9"/>
<evidence type="ECO:0000256" key="4">
    <source>
        <dbReference type="ARBA" id="ARBA00013346"/>
    </source>
</evidence>
<proteinExistence type="inferred from homology"/>
<dbReference type="RefSeq" id="WP_197312054.1">
    <property type="nucleotide sequence ID" value="NZ_JADZLT010000052.1"/>
</dbReference>
<keyword evidence="6 10" id="KW-0489">Methyltransferase</keyword>
<accession>A0A931MXF6</accession>
<gene>
    <name evidence="10" type="ORF">I5731_14160</name>
</gene>
<evidence type="ECO:0000256" key="7">
    <source>
        <dbReference type="ARBA" id="ARBA00022679"/>
    </source>
</evidence>
<dbReference type="Gene3D" id="3.40.50.150">
    <property type="entry name" value="Vaccinia Virus protein VP39"/>
    <property type="match status" value="1"/>
</dbReference>
<sequence>MSNPAALILKLRSAGIVDRRLLAALERVPRRLFLAAQYQQSVDLDRPLPIECGQVTSAPTDIARAVEALEIRAGDKVLEIGTGSGFQTAVIAQLAMRVVSVDRYRTLIDLAEDRLTMLKVDNVTLIAADGLYGFTRHAPYNRIIVNGAIKSVPGALLDQLDENGLLVAPVGEGPTQTLVTLRRQDRTFTRTELRTVRYLPLIEGMAVKL</sequence>
<dbReference type="InterPro" id="IPR000682">
    <property type="entry name" value="PCMT"/>
</dbReference>
<evidence type="ECO:0000256" key="2">
    <source>
        <dbReference type="ARBA" id="ARBA00005369"/>
    </source>
</evidence>
<evidence type="ECO:0000313" key="10">
    <source>
        <dbReference type="EMBL" id="MBH0238973.1"/>
    </source>
</evidence>
<dbReference type="EMBL" id="JADZLT010000052">
    <property type="protein sequence ID" value="MBH0238973.1"/>
    <property type="molecule type" value="Genomic_DNA"/>
</dbReference>
<dbReference type="SUPFAM" id="SSF53335">
    <property type="entry name" value="S-adenosyl-L-methionine-dependent methyltransferases"/>
    <property type="match status" value="1"/>
</dbReference>
<comment type="caution">
    <text evidence="10">The sequence shown here is derived from an EMBL/GenBank/DDBJ whole genome shotgun (WGS) entry which is preliminary data.</text>
</comment>
<evidence type="ECO:0000256" key="8">
    <source>
        <dbReference type="ARBA" id="ARBA00022691"/>
    </source>
</evidence>
<evidence type="ECO:0000256" key="6">
    <source>
        <dbReference type="ARBA" id="ARBA00022603"/>
    </source>
</evidence>
<dbReference type="AlphaFoldDB" id="A0A931MXF6"/>
<evidence type="ECO:0000256" key="5">
    <source>
        <dbReference type="ARBA" id="ARBA00022490"/>
    </source>
</evidence>
<dbReference type="GO" id="GO:0005737">
    <property type="term" value="C:cytoplasm"/>
    <property type="evidence" value="ECO:0007669"/>
    <property type="project" value="UniProtKB-SubCell"/>
</dbReference>
<comment type="subcellular location">
    <subcellularLocation>
        <location evidence="1">Cytoplasm</location>
    </subcellularLocation>
</comment>
<evidence type="ECO:0000256" key="1">
    <source>
        <dbReference type="ARBA" id="ARBA00004496"/>
    </source>
</evidence>
<dbReference type="NCBIfam" id="TIGR00080">
    <property type="entry name" value="pimt"/>
    <property type="match status" value="1"/>
</dbReference>
<dbReference type="Pfam" id="PF01135">
    <property type="entry name" value="PCMT"/>
    <property type="match status" value="1"/>
</dbReference>
<keyword evidence="11" id="KW-1185">Reference proteome</keyword>
<reference evidence="10" key="1">
    <citation type="submission" date="2020-12" db="EMBL/GenBank/DDBJ databases">
        <title>Methylobrevis albus sp. nov., isolated from fresh water lack sediment.</title>
        <authorList>
            <person name="Zou Q."/>
        </authorList>
    </citation>
    <scope>NUCLEOTIDE SEQUENCE</scope>
    <source>
        <strain evidence="10">L22</strain>
    </source>
</reference>
<evidence type="ECO:0000256" key="9">
    <source>
        <dbReference type="NCBIfam" id="TIGR00080"/>
    </source>
</evidence>
<dbReference type="NCBIfam" id="NF001453">
    <property type="entry name" value="PRK00312.1"/>
    <property type="match status" value="1"/>
</dbReference>
<dbReference type="InterPro" id="IPR029063">
    <property type="entry name" value="SAM-dependent_MTases_sf"/>
</dbReference>
<comment type="similarity">
    <text evidence="2">Belongs to the methyltransferase superfamily. L-isoaspartyl/D-aspartyl protein methyltransferase family.</text>
</comment>
<dbReference type="PANTHER" id="PTHR11579">
    <property type="entry name" value="PROTEIN-L-ISOASPARTATE O-METHYLTRANSFERASE"/>
    <property type="match status" value="1"/>
</dbReference>
<name>A0A931MXF6_9HYPH</name>
<protein>
    <recommendedName>
        <fullName evidence="4 9">Protein-L-isoaspartate O-methyltransferase</fullName>
        <ecNumber evidence="3 9">2.1.1.77</ecNumber>
    </recommendedName>
</protein>